<dbReference type="EMBL" id="LAZR01000062">
    <property type="protein sequence ID" value="KKN96871.1"/>
    <property type="molecule type" value="Genomic_DNA"/>
</dbReference>
<organism evidence="1">
    <name type="scientific">marine sediment metagenome</name>
    <dbReference type="NCBI Taxonomy" id="412755"/>
    <lineage>
        <taxon>unclassified sequences</taxon>
        <taxon>metagenomes</taxon>
        <taxon>ecological metagenomes</taxon>
    </lineage>
</organism>
<sequence length="141" mass="15738">MPETAPVVEMHGEWMRKAWSKGVEWYQPWAVRLKFQEEGGVTCVSAENLQVLVEHVGPCDRVHIGPNQGVLVEWDCSVAFLATGFSIGYMGEGPTGFAKFLESQDVGDWGEIRHILSALSPTFEGLLYDRQGEGFINKHLD</sequence>
<accession>A0A0F9XD06</accession>
<reference evidence="1" key="1">
    <citation type="journal article" date="2015" name="Nature">
        <title>Complex archaea that bridge the gap between prokaryotes and eukaryotes.</title>
        <authorList>
            <person name="Spang A."/>
            <person name="Saw J.H."/>
            <person name="Jorgensen S.L."/>
            <person name="Zaremba-Niedzwiedzka K."/>
            <person name="Martijn J."/>
            <person name="Lind A.E."/>
            <person name="van Eijk R."/>
            <person name="Schleper C."/>
            <person name="Guy L."/>
            <person name="Ettema T.J."/>
        </authorList>
    </citation>
    <scope>NUCLEOTIDE SEQUENCE</scope>
</reference>
<evidence type="ECO:0000313" key="1">
    <source>
        <dbReference type="EMBL" id="KKN96871.1"/>
    </source>
</evidence>
<comment type="caution">
    <text evidence="1">The sequence shown here is derived from an EMBL/GenBank/DDBJ whole genome shotgun (WGS) entry which is preliminary data.</text>
</comment>
<protein>
    <submittedName>
        <fullName evidence="1">Uncharacterized protein</fullName>
    </submittedName>
</protein>
<dbReference type="AlphaFoldDB" id="A0A0F9XD06"/>
<gene>
    <name evidence="1" type="ORF">LCGC14_0165150</name>
</gene>
<name>A0A0F9XD06_9ZZZZ</name>
<proteinExistence type="predicted"/>